<dbReference type="EMBL" id="ML978072">
    <property type="protein sequence ID" value="KAF2012801.1"/>
    <property type="molecule type" value="Genomic_DNA"/>
</dbReference>
<protein>
    <recommendedName>
        <fullName evidence="6">Homeobox domain-containing protein</fullName>
    </recommendedName>
</protein>
<dbReference type="SMART" id="SM00389">
    <property type="entry name" value="HOX"/>
    <property type="match status" value="1"/>
</dbReference>
<evidence type="ECO:0000256" key="3">
    <source>
        <dbReference type="ARBA" id="ARBA00023242"/>
    </source>
</evidence>
<dbReference type="InterPro" id="IPR001356">
    <property type="entry name" value="HD"/>
</dbReference>
<keyword evidence="1 4" id="KW-0238">DNA-binding</keyword>
<feature type="non-terminal residue" evidence="7">
    <location>
        <position position="584"/>
    </location>
</feature>
<dbReference type="RefSeq" id="XP_033381140.1">
    <property type="nucleotide sequence ID" value="XM_033522880.1"/>
</dbReference>
<dbReference type="InterPro" id="IPR050224">
    <property type="entry name" value="TALE_homeobox"/>
</dbReference>
<dbReference type="AlphaFoldDB" id="A0A6A5XIZ1"/>
<organism evidence="7 8">
    <name type="scientific">Aaosphaeria arxii CBS 175.79</name>
    <dbReference type="NCBI Taxonomy" id="1450172"/>
    <lineage>
        <taxon>Eukaryota</taxon>
        <taxon>Fungi</taxon>
        <taxon>Dikarya</taxon>
        <taxon>Ascomycota</taxon>
        <taxon>Pezizomycotina</taxon>
        <taxon>Dothideomycetes</taxon>
        <taxon>Pleosporomycetidae</taxon>
        <taxon>Pleosporales</taxon>
        <taxon>Pleosporales incertae sedis</taxon>
        <taxon>Aaosphaeria</taxon>
    </lineage>
</organism>
<reference evidence="7" key="1">
    <citation type="journal article" date="2020" name="Stud. Mycol.">
        <title>101 Dothideomycetes genomes: a test case for predicting lifestyles and emergence of pathogens.</title>
        <authorList>
            <person name="Haridas S."/>
            <person name="Albert R."/>
            <person name="Binder M."/>
            <person name="Bloem J."/>
            <person name="Labutti K."/>
            <person name="Salamov A."/>
            <person name="Andreopoulos B."/>
            <person name="Baker S."/>
            <person name="Barry K."/>
            <person name="Bills G."/>
            <person name="Bluhm B."/>
            <person name="Cannon C."/>
            <person name="Castanera R."/>
            <person name="Culley D."/>
            <person name="Daum C."/>
            <person name="Ezra D."/>
            <person name="Gonzalez J."/>
            <person name="Henrissat B."/>
            <person name="Kuo A."/>
            <person name="Liang C."/>
            <person name="Lipzen A."/>
            <person name="Lutzoni F."/>
            <person name="Magnuson J."/>
            <person name="Mondo S."/>
            <person name="Nolan M."/>
            <person name="Ohm R."/>
            <person name="Pangilinan J."/>
            <person name="Park H.-J."/>
            <person name="Ramirez L."/>
            <person name="Alfaro M."/>
            <person name="Sun H."/>
            <person name="Tritt A."/>
            <person name="Yoshinaga Y."/>
            <person name="Zwiers L.-H."/>
            <person name="Turgeon B."/>
            <person name="Goodwin S."/>
            <person name="Spatafora J."/>
            <person name="Crous P."/>
            <person name="Grigoriev I."/>
        </authorList>
    </citation>
    <scope>NUCLEOTIDE SEQUENCE</scope>
    <source>
        <strain evidence="7">CBS 175.79</strain>
    </source>
</reference>
<dbReference type="InterPro" id="IPR008422">
    <property type="entry name" value="KN_HD"/>
</dbReference>
<evidence type="ECO:0000256" key="2">
    <source>
        <dbReference type="ARBA" id="ARBA00023155"/>
    </source>
</evidence>
<dbReference type="Pfam" id="PF05920">
    <property type="entry name" value="Homeobox_KN"/>
    <property type="match status" value="1"/>
</dbReference>
<evidence type="ECO:0000256" key="4">
    <source>
        <dbReference type="PROSITE-ProRule" id="PRU00108"/>
    </source>
</evidence>
<accession>A0A6A5XIZ1</accession>
<dbReference type="GO" id="GO:0005634">
    <property type="term" value="C:nucleus"/>
    <property type="evidence" value="ECO:0007669"/>
    <property type="project" value="UniProtKB-SubCell"/>
</dbReference>
<sequence length="584" mass="66848">PKVGTRLSRDTITILRRWLFSHLDHPYPTEADKKSLQYQTGLSRTQVSNWLSNARRRDKIFIQQRSSSSAEKPRKDDVAGAVEIPRRSGTPAPWDSPRYKTDDPLQRWVESPPEDEPADLTAIANAAASSSRNSQDLGKDCCVFCGHVEPDLNHIDTHNPTACQQREFNRKDHLKQHLRLVHDSQLLDWSEKLWKSAPLEIQSRCGFCDSTLDTWPARVDHLAEHFKMGSDIADWKGDWGFNDSVLTVVENAVPPYLIEYERSSPYPYQASRSPPESPRNAYELLRLELDHFMRLFYDKTGNMPSNKDVQLEACRIIFASEVSSMEQELGKLSASWLRDIVTADKDLTREARFRPVRSRAESLMSYLHIKGKLGPFENCPCELQLLQYVATRNSLHQGLITDQELQSEAIQVLVRLSSSWQEWGVSSTDFVTNWLNQMIISSPTSWLDGFRSRHNLPRPAAPIEPSFGGMDDIFEPTATENLGGVPLFDISGDFHHGKQQPATLSFVRDYAFFNDANFEERLIQELRRWVASTMSPNNPNCHVPSDEEIQHQARFIVFEDGDPWNQTSADHPQWLENFKRTVGI</sequence>
<proteinExistence type="predicted"/>
<dbReference type="OrthoDB" id="10056939at2759"/>
<dbReference type="PANTHER" id="PTHR11850">
    <property type="entry name" value="HOMEOBOX PROTEIN TRANSCRIPTION FACTORS"/>
    <property type="match status" value="1"/>
</dbReference>
<feature type="DNA-binding region" description="Homeobox" evidence="4">
    <location>
        <begin position="3"/>
        <end position="62"/>
    </location>
</feature>
<dbReference type="GO" id="GO:0003677">
    <property type="term" value="F:DNA binding"/>
    <property type="evidence" value="ECO:0007669"/>
    <property type="project" value="UniProtKB-UniRule"/>
</dbReference>
<evidence type="ECO:0000259" key="6">
    <source>
        <dbReference type="PROSITE" id="PS50071"/>
    </source>
</evidence>
<evidence type="ECO:0000256" key="5">
    <source>
        <dbReference type="SAM" id="MobiDB-lite"/>
    </source>
</evidence>
<keyword evidence="8" id="KW-1185">Reference proteome</keyword>
<feature type="non-terminal residue" evidence="7">
    <location>
        <position position="1"/>
    </location>
</feature>
<dbReference type="SUPFAM" id="SSF46689">
    <property type="entry name" value="Homeodomain-like"/>
    <property type="match status" value="1"/>
</dbReference>
<feature type="region of interest" description="Disordered" evidence="5">
    <location>
        <begin position="63"/>
        <end position="117"/>
    </location>
</feature>
<evidence type="ECO:0000313" key="7">
    <source>
        <dbReference type="EMBL" id="KAF2012801.1"/>
    </source>
</evidence>
<dbReference type="Gene3D" id="1.10.10.60">
    <property type="entry name" value="Homeodomain-like"/>
    <property type="match status" value="1"/>
</dbReference>
<dbReference type="InterPro" id="IPR009057">
    <property type="entry name" value="Homeodomain-like_sf"/>
</dbReference>
<dbReference type="GeneID" id="54280277"/>
<feature type="domain" description="Homeobox" evidence="6">
    <location>
        <begin position="1"/>
        <end position="61"/>
    </location>
</feature>
<dbReference type="Proteomes" id="UP000799778">
    <property type="component" value="Unassembled WGS sequence"/>
</dbReference>
<name>A0A6A5XIZ1_9PLEO</name>
<dbReference type="CDD" id="cd00086">
    <property type="entry name" value="homeodomain"/>
    <property type="match status" value="1"/>
</dbReference>
<dbReference type="PROSITE" id="PS50071">
    <property type="entry name" value="HOMEOBOX_2"/>
    <property type="match status" value="1"/>
</dbReference>
<keyword evidence="3 4" id="KW-0539">Nucleus</keyword>
<evidence type="ECO:0000256" key="1">
    <source>
        <dbReference type="ARBA" id="ARBA00023125"/>
    </source>
</evidence>
<comment type="subcellular location">
    <subcellularLocation>
        <location evidence="4">Nucleus</location>
    </subcellularLocation>
</comment>
<dbReference type="GO" id="GO:0006355">
    <property type="term" value="P:regulation of DNA-templated transcription"/>
    <property type="evidence" value="ECO:0007669"/>
    <property type="project" value="InterPro"/>
</dbReference>
<keyword evidence="2 4" id="KW-0371">Homeobox</keyword>
<evidence type="ECO:0000313" key="8">
    <source>
        <dbReference type="Proteomes" id="UP000799778"/>
    </source>
</evidence>
<gene>
    <name evidence="7" type="ORF">BU24DRAFT_316289</name>
</gene>